<dbReference type="Gene3D" id="3.30.530.20">
    <property type="match status" value="1"/>
</dbReference>
<sequence length="317" mass="36317">MVPESSTTTSDALSKDQPLSMKAPDNRWNHVVGLEIFGRITWEHITTLDLPGVPYDDKWVWTNSIRGNVTTPAAYSFLLNSKLPSNLPSFNWNDMWRIDIPTKIKKFLWKIIHETLAIKEAAFVAIQKNYMNVIFESDSKMLIESLAKCACPIWKLQALVLDTFDILSVCNFINFKFVFRECNQAAPWAANFARSSRAFQIWSSIRPHELEQIIIIAPTSTDENLRDSPFFSPLIEGCSSTTSRFHRDEPAENQCSSTVFKHIKAPINLVWSRVRTLDEPQKYKPFVETRPSVLRLMDDAKGAERLQGRDCFLAGLR</sequence>
<organism evidence="3 4">
    <name type="scientific">Canna indica</name>
    <name type="common">Indian-shot</name>
    <dbReference type="NCBI Taxonomy" id="4628"/>
    <lineage>
        <taxon>Eukaryota</taxon>
        <taxon>Viridiplantae</taxon>
        <taxon>Streptophyta</taxon>
        <taxon>Embryophyta</taxon>
        <taxon>Tracheophyta</taxon>
        <taxon>Spermatophyta</taxon>
        <taxon>Magnoliopsida</taxon>
        <taxon>Liliopsida</taxon>
        <taxon>Zingiberales</taxon>
        <taxon>Cannaceae</taxon>
        <taxon>Canna</taxon>
    </lineage>
</organism>
<dbReference type="Proteomes" id="UP001327560">
    <property type="component" value="Chromosome 4"/>
</dbReference>
<feature type="region of interest" description="Disordered" evidence="1">
    <location>
        <begin position="1"/>
        <end position="20"/>
    </location>
</feature>
<dbReference type="InterPro" id="IPR052929">
    <property type="entry name" value="RNase_H-like_EbsB-rel"/>
</dbReference>
<name>A0AAQ3KBV7_9LILI</name>
<proteinExistence type="predicted"/>
<keyword evidence="4" id="KW-1185">Reference proteome</keyword>
<dbReference type="PANTHER" id="PTHR47074">
    <property type="entry name" value="BNAC02G40300D PROTEIN"/>
    <property type="match status" value="1"/>
</dbReference>
<protein>
    <submittedName>
        <fullName evidence="3">Abscisic acid receptor PYL8</fullName>
    </submittedName>
</protein>
<dbReference type="GO" id="GO:0004523">
    <property type="term" value="F:RNA-DNA hybrid ribonuclease activity"/>
    <property type="evidence" value="ECO:0007669"/>
    <property type="project" value="InterPro"/>
</dbReference>
<dbReference type="InterPro" id="IPR002156">
    <property type="entry name" value="RNaseH_domain"/>
</dbReference>
<gene>
    <name evidence="3" type="ORF">Cni_G13812</name>
</gene>
<dbReference type="GO" id="GO:0003676">
    <property type="term" value="F:nucleic acid binding"/>
    <property type="evidence" value="ECO:0007669"/>
    <property type="project" value="InterPro"/>
</dbReference>
<feature type="compositionally biased region" description="Polar residues" evidence="1">
    <location>
        <begin position="1"/>
        <end position="12"/>
    </location>
</feature>
<dbReference type="EMBL" id="CP136893">
    <property type="protein sequence ID" value="WOL05089.1"/>
    <property type="molecule type" value="Genomic_DNA"/>
</dbReference>
<evidence type="ECO:0000313" key="3">
    <source>
        <dbReference type="EMBL" id="WOL05089.1"/>
    </source>
</evidence>
<evidence type="ECO:0000313" key="4">
    <source>
        <dbReference type="Proteomes" id="UP001327560"/>
    </source>
</evidence>
<evidence type="ECO:0000259" key="2">
    <source>
        <dbReference type="Pfam" id="PF13456"/>
    </source>
</evidence>
<dbReference type="AlphaFoldDB" id="A0AAQ3KBV7"/>
<feature type="domain" description="RNase H type-1" evidence="2">
    <location>
        <begin position="113"/>
        <end position="193"/>
    </location>
</feature>
<dbReference type="Pfam" id="PF13456">
    <property type="entry name" value="RVT_3"/>
    <property type="match status" value="1"/>
</dbReference>
<accession>A0AAQ3KBV7</accession>
<keyword evidence="3" id="KW-0675">Receptor</keyword>
<reference evidence="3 4" key="1">
    <citation type="submission" date="2023-10" db="EMBL/GenBank/DDBJ databases">
        <title>Chromosome-scale genome assembly provides insights into flower coloration mechanisms of Canna indica.</title>
        <authorList>
            <person name="Li C."/>
        </authorList>
    </citation>
    <scope>NUCLEOTIDE SEQUENCE [LARGE SCALE GENOMIC DNA]</scope>
    <source>
        <tissue evidence="3">Flower</tissue>
    </source>
</reference>
<dbReference type="PANTHER" id="PTHR47074:SF11">
    <property type="entry name" value="REVERSE TRANSCRIPTASE-LIKE PROTEIN"/>
    <property type="match status" value="1"/>
</dbReference>
<evidence type="ECO:0000256" key="1">
    <source>
        <dbReference type="SAM" id="MobiDB-lite"/>
    </source>
</evidence>
<dbReference type="InterPro" id="IPR023393">
    <property type="entry name" value="START-like_dom_sf"/>
</dbReference>